<dbReference type="InterPro" id="IPR008780">
    <property type="entry name" value="Plasmodium_Vir"/>
</dbReference>
<evidence type="ECO:0000313" key="3">
    <source>
        <dbReference type="Proteomes" id="UP000078550"/>
    </source>
</evidence>
<dbReference type="EMBL" id="FLRE01002341">
    <property type="protein sequence ID" value="SBT58447.1"/>
    <property type="molecule type" value="Genomic_DNA"/>
</dbReference>
<organism evidence="2 3">
    <name type="scientific">Plasmodium ovale wallikeri</name>
    <dbReference type="NCBI Taxonomy" id="864142"/>
    <lineage>
        <taxon>Eukaryota</taxon>
        <taxon>Sar</taxon>
        <taxon>Alveolata</taxon>
        <taxon>Apicomplexa</taxon>
        <taxon>Aconoidasida</taxon>
        <taxon>Haemosporida</taxon>
        <taxon>Plasmodiidae</taxon>
        <taxon>Plasmodium</taxon>
        <taxon>Plasmodium (Plasmodium)</taxon>
    </lineage>
</organism>
<reference evidence="3" key="1">
    <citation type="submission" date="2016-05" db="EMBL/GenBank/DDBJ databases">
        <authorList>
            <person name="Naeem Raeece"/>
        </authorList>
    </citation>
    <scope>NUCLEOTIDE SEQUENCE [LARGE SCALE GENOMIC DNA]</scope>
</reference>
<keyword evidence="1" id="KW-1133">Transmembrane helix</keyword>
<keyword evidence="1" id="KW-0472">Membrane</keyword>
<evidence type="ECO:0000256" key="1">
    <source>
        <dbReference type="SAM" id="Phobius"/>
    </source>
</evidence>
<evidence type="ECO:0000313" key="2">
    <source>
        <dbReference type="EMBL" id="SBT58447.1"/>
    </source>
</evidence>
<protein>
    <submittedName>
        <fullName evidence="2">PIR Superfamily Protein</fullName>
    </submittedName>
</protein>
<proteinExistence type="predicted"/>
<keyword evidence="1" id="KW-0812">Transmembrane</keyword>
<feature type="transmembrane region" description="Helical" evidence="1">
    <location>
        <begin position="266"/>
        <end position="287"/>
    </location>
</feature>
<sequence>MILLKYYVNRYRHTLEQDESLSDIYNKLDDMCSLDNNQQYCAKGKDEYVGFDNAKKLYYNLHGNKVKYDYSNPDFAKFHDYPQKFCFFLKYWLYDKIIFNKFDGNVITEVLSALKSGNKFEIFMTNNYTCSFDILELEKIQEIKLFYDYIASYDNANKKSSIHYKICGSKYEETLNKTIGLYNERYRNGGNKSNLYSNEFDECKEVYKIDMLCKLKCNSEEPFSVDETDSVCSQVVLLPQPSSADGSSDEELQQNLALGDTENPSIGITMTVVPTLIALFVIFPILYKLTPFGPWLHKSVIKTKNFLLNPNENSTDTLLNHMSESDSGNFMERSHYITYHSS</sequence>
<dbReference type="Proteomes" id="UP000078550">
    <property type="component" value="Unassembled WGS sequence"/>
</dbReference>
<gene>
    <name evidence="2" type="ORF">POVWA2_085080</name>
</gene>
<dbReference type="AlphaFoldDB" id="A0A1A9AQF5"/>
<dbReference type="Pfam" id="PF05795">
    <property type="entry name" value="Plasmodium_Vir"/>
    <property type="match status" value="2"/>
</dbReference>
<accession>A0A1A9AQF5</accession>
<name>A0A1A9AQF5_PLAOA</name>